<name>A0A1Z4VPD1_9GAMM</name>
<proteinExistence type="predicted"/>
<keyword evidence="2" id="KW-1185">Reference proteome</keyword>
<reference evidence="1 2" key="1">
    <citation type="submission" date="2017-05" db="EMBL/GenBank/DDBJ databases">
        <title>Thiocyanate degradation by Thiohalobacter thiocyanaticus FOKN1.</title>
        <authorList>
            <person name="Oshiki M."/>
            <person name="Fukushima T."/>
            <person name="Kawano S."/>
            <person name="Nakagawa J."/>
        </authorList>
    </citation>
    <scope>NUCLEOTIDE SEQUENCE [LARGE SCALE GENOMIC DNA]</scope>
    <source>
        <strain evidence="1 2">FOKN1</strain>
    </source>
</reference>
<dbReference type="OrthoDB" id="9795846at2"/>
<dbReference type="Proteomes" id="UP000218765">
    <property type="component" value="Chromosome"/>
</dbReference>
<dbReference type="EMBL" id="AP018052">
    <property type="protein sequence ID" value="BAZ93282.1"/>
    <property type="molecule type" value="Genomic_DNA"/>
</dbReference>
<evidence type="ECO:0000313" key="2">
    <source>
        <dbReference type="Proteomes" id="UP000218765"/>
    </source>
</evidence>
<dbReference type="RefSeq" id="WP_096365097.1">
    <property type="nucleotide sequence ID" value="NZ_AP018052.1"/>
</dbReference>
<protein>
    <submittedName>
        <fullName evidence="1">Acetylornithine deacetylase/succinyl-diaminopimelate desuccinylase</fullName>
    </submittedName>
</protein>
<gene>
    <name evidence="1" type="ORF">FOKN1_0880</name>
</gene>
<dbReference type="AlphaFoldDB" id="A0A1Z4VPD1"/>
<organism evidence="1 2">
    <name type="scientific">Thiohalobacter thiocyanaticus</name>
    <dbReference type="NCBI Taxonomy" id="585455"/>
    <lineage>
        <taxon>Bacteria</taxon>
        <taxon>Pseudomonadati</taxon>
        <taxon>Pseudomonadota</taxon>
        <taxon>Gammaproteobacteria</taxon>
        <taxon>Thiohalobacterales</taxon>
        <taxon>Thiohalobacteraceae</taxon>
        <taxon>Thiohalobacter</taxon>
    </lineage>
</organism>
<sequence>MASEEPELSKEERILRMMKRVLTDVAKDTHAKPGFRHPLSENTIEGIRDCLALIAAREQELAEEFGRPMNMRPRFIDEPKREVVVPLNVTSLRGDKPGSGDH</sequence>
<dbReference type="KEGG" id="ttc:FOKN1_0880"/>
<accession>A0A1Z4VPD1</accession>
<evidence type="ECO:0000313" key="1">
    <source>
        <dbReference type="EMBL" id="BAZ93282.1"/>
    </source>
</evidence>